<evidence type="ECO:0000256" key="7">
    <source>
        <dbReference type="SAM" id="MobiDB-lite"/>
    </source>
</evidence>
<dbReference type="RefSeq" id="WP_209700974.1">
    <property type="nucleotide sequence ID" value="NZ_JAGGLM010000002.1"/>
</dbReference>
<feature type="transmembrane region" description="Helical" evidence="8">
    <location>
        <begin position="145"/>
        <end position="169"/>
    </location>
</feature>
<dbReference type="PROSITE" id="PS51379">
    <property type="entry name" value="4FE4S_FER_2"/>
    <property type="match status" value="1"/>
</dbReference>
<dbReference type="InterPro" id="IPR007329">
    <property type="entry name" value="FMN-bd"/>
</dbReference>
<dbReference type="PROSITE" id="PS00198">
    <property type="entry name" value="4FE4S_FER_1"/>
    <property type="match status" value="1"/>
</dbReference>
<sequence>MTNKVKKVQIFRHIVQLIMFFLLPGLYIMAFNGVKTIFQMITSGNFNFIQAFSGLVDFAVVLAFTIIAGRFFCGWFCAFGAFNDWIHIASKKFLNINFKVSPKIDSILKYTKYIILLLILFFTYKKINVLENKSPWDAFAQITDFYSVLSNLTIGLILLILIAIGNIFIERFFCRYLCPLGAIFTIFSKTNIFKINKPNDKCGKCRVCTNNCSMGLQLYKVNSVHNSECINCLKCVEVCPRKNIHVNIFGKNINPALISSLGIVLFLCIYSLGNLESSFLNQSNLASKNASTSNNIELNTKTSSTAASSSSNNQNQTKYKDGTYSGSGTGFRGGTTTVSVTIKSGKITDIKTISSEDTPQFYQQAQNTIPNEIISNQSTSVDTVSGATYSSNGLIQAVQNALDKAK</sequence>
<evidence type="ECO:0000256" key="8">
    <source>
        <dbReference type="SAM" id="Phobius"/>
    </source>
</evidence>
<keyword evidence="8" id="KW-1133">Transmembrane helix</keyword>
<dbReference type="InterPro" id="IPR052378">
    <property type="entry name" value="NosR_regulator"/>
</dbReference>
<dbReference type="SMART" id="SM00900">
    <property type="entry name" value="FMN_bind"/>
    <property type="match status" value="1"/>
</dbReference>
<keyword evidence="3" id="KW-0479">Metal-binding</keyword>
<gene>
    <name evidence="10" type="ORF">J2Z42_000713</name>
</gene>
<feature type="transmembrane region" description="Helical" evidence="8">
    <location>
        <begin position="107"/>
        <end position="125"/>
    </location>
</feature>
<keyword evidence="11" id="KW-1185">Reference proteome</keyword>
<evidence type="ECO:0000313" key="10">
    <source>
        <dbReference type="EMBL" id="MBP2032048.1"/>
    </source>
</evidence>
<keyword evidence="5" id="KW-0411">Iron-sulfur</keyword>
<feature type="transmembrane region" description="Helical" evidence="8">
    <location>
        <begin position="253"/>
        <end position="273"/>
    </location>
</feature>
<keyword evidence="4" id="KW-0408">Iron</keyword>
<dbReference type="InterPro" id="IPR017900">
    <property type="entry name" value="4Fe4S_Fe_S_CS"/>
</dbReference>
<name>A0ABS4KPT0_9CLOT</name>
<feature type="transmembrane region" description="Helical" evidence="8">
    <location>
        <begin position="14"/>
        <end position="38"/>
    </location>
</feature>
<proteinExistence type="predicted"/>
<evidence type="ECO:0000256" key="5">
    <source>
        <dbReference type="ARBA" id="ARBA00023014"/>
    </source>
</evidence>
<evidence type="ECO:0000256" key="6">
    <source>
        <dbReference type="ARBA" id="ARBA00023136"/>
    </source>
</evidence>
<evidence type="ECO:0000256" key="4">
    <source>
        <dbReference type="ARBA" id="ARBA00023004"/>
    </source>
</evidence>
<reference evidence="10 11" key="1">
    <citation type="submission" date="2021-03" db="EMBL/GenBank/DDBJ databases">
        <title>Genomic Encyclopedia of Type Strains, Phase IV (KMG-IV): sequencing the most valuable type-strain genomes for metagenomic binning, comparative biology and taxonomic classification.</title>
        <authorList>
            <person name="Goeker M."/>
        </authorList>
    </citation>
    <scope>NUCLEOTIDE SEQUENCE [LARGE SCALE GENOMIC DNA]</scope>
    <source>
        <strain evidence="10 11">DSM 28783</strain>
    </source>
</reference>
<feature type="region of interest" description="Disordered" evidence="7">
    <location>
        <begin position="301"/>
        <end position="326"/>
    </location>
</feature>
<dbReference type="PANTHER" id="PTHR30224">
    <property type="entry name" value="ELECTRON TRANSPORT PROTEIN"/>
    <property type="match status" value="1"/>
</dbReference>
<dbReference type="PANTHER" id="PTHR30224:SF4">
    <property type="entry name" value="ELECTRON TRANSPORT PROTEIN YCCM-RELATED"/>
    <property type="match status" value="1"/>
</dbReference>
<feature type="domain" description="4Fe-4S ferredoxin-type" evidence="9">
    <location>
        <begin position="220"/>
        <end position="249"/>
    </location>
</feature>
<dbReference type="InterPro" id="IPR017896">
    <property type="entry name" value="4Fe4S_Fe-S-bd"/>
</dbReference>
<keyword evidence="6 8" id="KW-0472">Membrane</keyword>
<comment type="subcellular location">
    <subcellularLocation>
        <location evidence="1">Cell membrane</location>
    </subcellularLocation>
</comment>
<organism evidence="10 11">
    <name type="scientific">Clostridium algifaecis</name>
    <dbReference type="NCBI Taxonomy" id="1472040"/>
    <lineage>
        <taxon>Bacteria</taxon>
        <taxon>Bacillati</taxon>
        <taxon>Bacillota</taxon>
        <taxon>Clostridia</taxon>
        <taxon>Eubacteriales</taxon>
        <taxon>Clostridiaceae</taxon>
        <taxon>Clostridium</taxon>
    </lineage>
</organism>
<keyword evidence="8" id="KW-0812">Transmembrane</keyword>
<evidence type="ECO:0000313" key="11">
    <source>
        <dbReference type="Proteomes" id="UP001519307"/>
    </source>
</evidence>
<evidence type="ECO:0000256" key="1">
    <source>
        <dbReference type="ARBA" id="ARBA00004236"/>
    </source>
</evidence>
<accession>A0ABS4KPT0</accession>
<dbReference type="SUPFAM" id="SSF54862">
    <property type="entry name" value="4Fe-4S ferredoxins"/>
    <property type="match status" value="1"/>
</dbReference>
<comment type="caution">
    <text evidence="10">The sequence shown here is derived from an EMBL/GenBank/DDBJ whole genome shotgun (WGS) entry which is preliminary data.</text>
</comment>
<dbReference type="Pfam" id="PF04205">
    <property type="entry name" value="FMN_bind"/>
    <property type="match status" value="1"/>
</dbReference>
<evidence type="ECO:0000259" key="9">
    <source>
        <dbReference type="PROSITE" id="PS51379"/>
    </source>
</evidence>
<protein>
    <submittedName>
        <fullName evidence="10">Polyferredoxin/uncharacterized protein with FMN-binding domain</fullName>
    </submittedName>
</protein>
<dbReference type="Proteomes" id="UP001519307">
    <property type="component" value="Unassembled WGS sequence"/>
</dbReference>
<feature type="compositionally biased region" description="Low complexity" evidence="7">
    <location>
        <begin position="301"/>
        <end position="324"/>
    </location>
</feature>
<evidence type="ECO:0000256" key="3">
    <source>
        <dbReference type="ARBA" id="ARBA00022723"/>
    </source>
</evidence>
<dbReference type="EMBL" id="JAGGLM010000002">
    <property type="protein sequence ID" value="MBP2032048.1"/>
    <property type="molecule type" value="Genomic_DNA"/>
</dbReference>
<keyword evidence="2" id="KW-1003">Cell membrane</keyword>
<dbReference type="Pfam" id="PF12801">
    <property type="entry name" value="Fer4_5"/>
    <property type="match status" value="2"/>
</dbReference>
<dbReference type="Pfam" id="PF00037">
    <property type="entry name" value="Fer4"/>
    <property type="match status" value="1"/>
</dbReference>
<dbReference type="Gene3D" id="3.90.1010.20">
    <property type="match status" value="1"/>
</dbReference>
<evidence type="ECO:0000256" key="2">
    <source>
        <dbReference type="ARBA" id="ARBA00022475"/>
    </source>
</evidence>